<reference evidence="2 3" key="1">
    <citation type="submission" date="2018-07" db="EMBL/GenBank/DDBJ databases">
        <title>Genome assembly of strain KB82.</title>
        <authorList>
            <person name="Kukolya J."/>
            <person name="Horvath B."/>
            <person name="Nagy I."/>
            <person name="Toth A."/>
        </authorList>
    </citation>
    <scope>NUCLEOTIDE SEQUENCE [LARGE SCALE GENOMIC DNA]</scope>
    <source>
        <strain evidence="2 3">Kb82</strain>
    </source>
</reference>
<dbReference type="EMBL" id="PRDM01000002">
    <property type="protein sequence ID" value="MBE8725704.1"/>
    <property type="molecule type" value="Genomic_DNA"/>
</dbReference>
<protein>
    <submittedName>
        <fullName evidence="2">Suppressor of fused domain protein</fullName>
    </submittedName>
</protein>
<accession>A0ABR9TKY5</accession>
<comment type="caution">
    <text evidence="2">The sequence shown here is derived from an EMBL/GenBank/DDBJ whole genome shotgun (WGS) entry which is preliminary data.</text>
</comment>
<keyword evidence="3" id="KW-1185">Reference proteome</keyword>
<organism evidence="2 3">
    <name type="scientific">Flavobacterium hungaricum</name>
    <dbReference type="NCBI Taxonomy" id="2082725"/>
    <lineage>
        <taxon>Bacteria</taxon>
        <taxon>Pseudomonadati</taxon>
        <taxon>Bacteroidota</taxon>
        <taxon>Flavobacteriia</taxon>
        <taxon>Flavobacteriales</taxon>
        <taxon>Flavobacteriaceae</taxon>
        <taxon>Flavobacterium</taxon>
    </lineage>
</organism>
<dbReference type="InterPro" id="IPR020941">
    <property type="entry name" value="SUFU-like_domain"/>
</dbReference>
<name>A0ABR9TKY5_9FLAO</name>
<gene>
    <name evidence="2" type="ORF">C4F50_12180</name>
</gene>
<sequence>MTEPQSAAYTNQLQKHYENHFGISGKQLVLENGPKEKLHPDFYVLEFGPNEQHNFWVYCSLGMSLEREDDNLIEIFVYSPRQDAAQVELITVCASYHRNRMPLNLNHTVNIGRPWLDNSKCDHAFISLPYLDGEALQIFNFNDKTYYCNWLIPITEKERDYKSENGSDALEQLFEDEQIDYLNPDRECLIKG</sequence>
<feature type="domain" description="Suppressor of fused-like" evidence="1">
    <location>
        <begin position="44"/>
        <end position="187"/>
    </location>
</feature>
<evidence type="ECO:0000313" key="3">
    <source>
        <dbReference type="Proteomes" id="UP000640614"/>
    </source>
</evidence>
<dbReference type="Proteomes" id="UP000640614">
    <property type="component" value="Unassembled WGS sequence"/>
</dbReference>
<evidence type="ECO:0000313" key="2">
    <source>
        <dbReference type="EMBL" id="MBE8725704.1"/>
    </source>
</evidence>
<dbReference type="RefSeq" id="WP_194138904.1">
    <property type="nucleotide sequence ID" value="NZ_PRDM01000002.1"/>
</dbReference>
<proteinExistence type="predicted"/>
<dbReference type="Pfam" id="PF05076">
    <property type="entry name" value="SUFU"/>
    <property type="match status" value="1"/>
</dbReference>
<evidence type="ECO:0000259" key="1">
    <source>
        <dbReference type="Pfam" id="PF05076"/>
    </source>
</evidence>